<dbReference type="EMBL" id="CP024955">
    <property type="protein sequence ID" value="ATY84914.1"/>
    <property type="molecule type" value="Genomic_DNA"/>
</dbReference>
<reference evidence="5" key="2">
    <citation type="journal article" date="2018" name="Genome Announc.">
        <title>Complete Genome Sequence of Kyrpidia sp. Strain EA-1, a Thermophilic Knallgas Bacterium, Isolated from the Azores.</title>
        <authorList>
            <person name="Reiner J.E."/>
            <person name="Lapp C.J."/>
            <person name="Bunk B."/>
            <person name="Sproer C."/>
            <person name="Overmann J."/>
            <person name="Gescher J."/>
        </authorList>
    </citation>
    <scope>NUCLEOTIDE SEQUENCE</scope>
    <source>
        <strain evidence="5">EA-1</strain>
    </source>
</reference>
<dbReference type="KEGG" id="kyr:CVV65_08260"/>
<reference evidence="6" key="1">
    <citation type="submission" date="2017-11" db="EMBL/GenBank/DDBJ databases">
        <title>Complete Genome Sequence of Kyrpidia sp. Strain EA-1, a thermophilic, hydrogen-oxidizing Bacterium, isolated from the Azores.</title>
        <authorList>
            <person name="Reiner J.E."/>
            <person name="Lapp C.J."/>
            <person name="Bunk B."/>
            <person name="Gescher J."/>
        </authorList>
    </citation>
    <scope>NUCLEOTIDE SEQUENCE [LARGE SCALE GENOMIC DNA]</scope>
    <source>
        <strain evidence="6">EA-1</strain>
    </source>
</reference>
<evidence type="ECO:0000259" key="2">
    <source>
        <dbReference type="Pfam" id="PF05598"/>
    </source>
</evidence>
<dbReference type="EMBL" id="CP024955">
    <property type="protein sequence ID" value="ATY84794.1"/>
    <property type="molecule type" value="Genomic_DNA"/>
</dbReference>
<feature type="compositionally biased region" description="Polar residues" evidence="1">
    <location>
        <begin position="161"/>
        <end position="171"/>
    </location>
</feature>
<dbReference type="InterPro" id="IPR008490">
    <property type="entry name" value="Transposase_InsH_N"/>
</dbReference>
<evidence type="ECO:0000313" key="6">
    <source>
        <dbReference type="Proteomes" id="UP000231932"/>
    </source>
</evidence>
<dbReference type="InterPro" id="IPR025668">
    <property type="entry name" value="Tnp_DDE_dom"/>
</dbReference>
<dbReference type="Proteomes" id="UP000231932">
    <property type="component" value="Chromosome"/>
</dbReference>
<dbReference type="PANTHER" id="PTHR33803">
    <property type="entry name" value="IS1478 TRANSPOSASE"/>
    <property type="match status" value="1"/>
</dbReference>
<feature type="domain" description="Transposase DDE" evidence="3">
    <location>
        <begin position="377"/>
        <end position="467"/>
    </location>
</feature>
<dbReference type="PANTHER" id="PTHR33803:SF3">
    <property type="entry name" value="BLL1974 PROTEIN"/>
    <property type="match status" value="1"/>
</dbReference>
<dbReference type="Pfam" id="PF05598">
    <property type="entry name" value="DUF772"/>
    <property type="match status" value="1"/>
</dbReference>
<evidence type="ECO:0000313" key="5">
    <source>
        <dbReference type="EMBL" id="ATY84914.1"/>
    </source>
</evidence>
<organism evidence="5 6">
    <name type="scientific">Kyrpidia spormannii</name>
    <dbReference type="NCBI Taxonomy" id="2055160"/>
    <lineage>
        <taxon>Bacteria</taxon>
        <taxon>Bacillati</taxon>
        <taxon>Bacillota</taxon>
        <taxon>Bacilli</taxon>
        <taxon>Bacillales</taxon>
        <taxon>Alicyclobacillaceae</taxon>
        <taxon>Kyrpidia</taxon>
    </lineage>
</organism>
<feature type="domain" description="Transposase InsH N-terminal" evidence="2">
    <location>
        <begin position="22"/>
        <end position="117"/>
    </location>
</feature>
<dbReference type="AlphaFoldDB" id="A0A2K8N6F0"/>
<dbReference type="Pfam" id="PF13586">
    <property type="entry name" value="DDE_Tnp_1_2"/>
    <property type="match status" value="1"/>
</dbReference>
<proteinExistence type="predicted"/>
<evidence type="ECO:0000259" key="3">
    <source>
        <dbReference type="Pfam" id="PF13586"/>
    </source>
</evidence>
<name>A0A2K8N6F0_9BACL</name>
<sequence length="493" mass="56828">MYRATERQMLLPDDFFLPFGGKLNKENRWVKLAQMIPWWKVEEHYGERFKSATKGQKAYSVRVALGSLIIQERLGLSDRETVRQITENPYLQYFIGLPRFQEEPPFHPSLMTHFRKRLGPDVIQQVNEWIVAEKDKPDDSNDPDLDNHGGAGSAQPDDLAKTQTDPETPSNHGKLLLDATCAPADIAYPTDLTLLNEAREKLEAMIDVLHAARRPGRRKPRTYRWKARKAYLAVAKQRRVSPRALRKAIGKQLRFVARDLRILASLRDEVGLEALSRRQYHDLLVIHELYRQQEEMYRKRARRIDDRIVSISQPHVRPIVRGKARANVEFGAKVMISLVDGYARIEHLGWDGFHEGHTLQAAVEAYRDRYGCYPEAVLADKAYRNRENLRYCKQRGIRLSGPPLGRPSQADRAVQARLERQDAAERNAIEGKFGEGKRLYGLGLIRARLRTTSETVIALQLLVMNLERRLRILLYTFFGWLLRLGPLAVFADP</sequence>
<feature type="region of interest" description="Disordered" evidence="1">
    <location>
        <begin position="134"/>
        <end position="175"/>
    </location>
</feature>
<accession>A0A2K8N6F0</accession>
<protein>
    <submittedName>
        <fullName evidence="5">IS5/IS1182 family transposase</fullName>
    </submittedName>
</protein>
<dbReference type="RefSeq" id="WP_100667602.1">
    <property type="nucleotide sequence ID" value="NZ_CP024955.1"/>
</dbReference>
<evidence type="ECO:0000256" key="1">
    <source>
        <dbReference type="SAM" id="MobiDB-lite"/>
    </source>
</evidence>
<dbReference type="InterPro" id="IPR047710">
    <property type="entry name" value="Transpos_IS5-like"/>
</dbReference>
<dbReference type="KEGG" id="kyr:CVV65_07545"/>
<keyword evidence="6" id="KW-1185">Reference proteome</keyword>
<evidence type="ECO:0000313" key="4">
    <source>
        <dbReference type="EMBL" id="ATY84794.1"/>
    </source>
</evidence>
<gene>
    <name evidence="4" type="ORF">CVV65_07545</name>
    <name evidence="5" type="ORF">CVV65_08260</name>
</gene>
<dbReference type="OrthoDB" id="9770860at2"/>
<dbReference type="NCBIfam" id="NF033578">
    <property type="entry name" value="transpos_IS5_1"/>
    <property type="match status" value="1"/>
</dbReference>